<dbReference type="InterPro" id="IPR008327">
    <property type="entry name" value="Sig_transdc_resp-reg_antiterm"/>
</dbReference>
<dbReference type="AlphaFoldDB" id="A0A8I0DMY3"/>
<dbReference type="PIRSF" id="PIRSF036382">
    <property type="entry name" value="RR_antiterm"/>
    <property type="match status" value="1"/>
</dbReference>
<dbReference type="PROSITE" id="PS50921">
    <property type="entry name" value="ANTAR"/>
    <property type="match status" value="1"/>
</dbReference>
<accession>A0A8I0DMY3</accession>
<dbReference type="InterPro" id="IPR005561">
    <property type="entry name" value="ANTAR"/>
</dbReference>
<dbReference type="Pfam" id="PF03861">
    <property type="entry name" value="ANTAR"/>
    <property type="match status" value="1"/>
</dbReference>
<evidence type="ECO:0000259" key="1">
    <source>
        <dbReference type="PROSITE" id="PS50921"/>
    </source>
</evidence>
<dbReference type="RefSeq" id="WP_186834876.1">
    <property type="nucleotide sequence ID" value="NZ_JACOOQ010000006.1"/>
</dbReference>
<feature type="domain" description="ANTAR" evidence="1">
    <location>
        <begin position="121"/>
        <end position="182"/>
    </location>
</feature>
<dbReference type="GO" id="GO:0003723">
    <property type="term" value="F:RNA binding"/>
    <property type="evidence" value="ECO:0007669"/>
    <property type="project" value="InterPro"/>
</dbReference>
<reference evidence="2" key="1">
    <citation type="submission" date="2020-08" db="EMBL/GenBank/DDBJ databases">
        <title>Genome public.</title>
        <authorList>
            <person name="Liu C."/>
            <person name="Sun Q."/>
        </authorList>
    </citation>
    <scope>NUCLEOTIDE SEQUENCE</scope>
    <source>
        <strain evidence="2">NSJ-42</strain>
    </source>
</reference>
<proteinExistence type="predicted"/>
<protein>
    <submittedName>
        <fullName evidence="2">ANTAR domain-containing protein</fullName>
    </submittedName>
</protein>
<dbReference type="SUPFAM" id="SSF52172">
    <property type="entry name" value="CheY-like"/>
    <property type="match status" value="1"/>
</dbReference>
<evidence type="ECO:0000313" key="2">
    <source>
        <dbReference type="EMBL" id="MBC5639819.1"/>
    </source>
</evidence>
<name>A0A8I0DMY3_9CLOT</name>
<gene>
    <name evidence="2" type="ORF">H8R92_05115</name>
</gene>
<dbReference type="EMBL" id="JACOOQ010000006">
    <property type="protein sequence ID" value="MBC5639819.1"/>
    <property type="molecule type" value="Genomic_DNA"/>
</dbReference>
<comment type="caution">
    <text evidence="2">The sequence shown here is derived from an EMBL/GenBank/DDBJ whole genome shotgun (WGS) entry which is preliminary data.</text>
</comment>
<evidence type="ECO:0000313" key="3">
    <source>
        <dbReference type="Proteomes" id="UP000662088"/>
    </source>
</evidence>
<dbReference type="InterPro" id="IPR036388">
    <property type="entry name" value="WH-like_DNA-bd_sf"/>
</dbReference>
<dbReference type="Gene3D" id="1.10.10.10">
    <property type="entry name" value="Winged helix-like DNA-binding domain superfamily/Winged helix DNA-binding domain"/>
    <property type="match status" value="1"/>
</dbReference>
<dbReference type="Proteomes" id="UP000662088">
    <property type="component" value="Unassembled WGS sequence"/>
</dbReference>
<organism evidence="2 3">
    <name type="scientific">Clostridium lentum</name>
    <dbReference type="NCBI Taxonomy" id="2763037"/>
    <lineage>
        <taxon>Bacteria</taxon>
        <taxon>Bacillati</taxon>
        <taxon>Bacillota</taxon>
        <taxon>Clostridia</taxon>
        <taxon>Eubacteriales</taxon>
        <taxon>Clostridiaceae</taxon>
        <taxon>Clostridium</taxon>
    </lineage>
</organism>
<sequence>MNDQRGVIVALQNLDTAEKIGSLIIEAGYRVLATCNSGHDLIRKCIALDPEIVIIGYKLNDMTILDVYNTLADNCSFLAIVNETYRSFVQEQTDIFCITNPISKGILISSLNLICQSNKKVSKLREKVNKLETTMEERKIIERAKGILMERENLTEREAFRIIQKNSMDTGSKMIDVASNIIIQYSL</sequence>
<dbReference type="SMART" id="SM01012">
    <property type="entry name" value="ANTAR"/>
    <property type="match status" value="1"/>
</dbReference>
<keyword evidence="3" id="KW-1185">Reference proteome</keyword>
<dbReference type="InterPro" id="IPR011006">
    <property type="entry name" value="CheY-like_superfamily"/>
</dbReference>